<accession>A0A833ZXH8</accession>
<evidence type="ECO:0000313" key="2">
    <source>
        <dbReference type="Proteomes" id="UP000664940"/>
    </source>
</evidence>
<reference evidence="1 2" key="1">
    <citation type="journal article" date="2020" name="Nature">
        <title>Six reference-quality genomes reveal evolution of bat adaptations.</title>
        <authorList>
            <person name="Jebb D."/>
            <person name="Huang Z."/>
            <person name="Pippel M."/>
            <person name="Hughes G.M."/>
            <person name="Lavrichenko K."/>
            <person name="Devanna P."/>
            <person name="Winkler S."/>
            <person name="Jermiin L.S."/>
            <person name="Skirmuntt E.C."/>
            <person name="Katzourakis A."/>
            <person name="Burkitt-Gray L."/>
            <person name="Ray D.A."/>
            <person name="Sullivan K.A.M."/>
            <person name="Roscito J.G."/>
            <person name="Kirilenko B.M."/>
            <person name="Davalos L.M."/>
            <person name="Corthals A.P."/>
            <person name="Power M.L."/>
            <person name="Jones G."/>
            <person name="Ransome R.D."/>
            <person name="Dechmann D.K.N."/>
            <person name="Locatelli A.G."/>
            <person name="Puechmaille S.J."/>
            <person name="Fedrigo O."/>
            <person name="Jarvis E.D."/>
            <person name="Hiller M."/>
            <person name="Vernes S.C."/>
            <person name="Myers E.W."/>
            <person name="Teeling E.C."/>
        </authorList>
    </citation>
    <scope>NUCLEOTIDE SEQUENCE [LARGE SCALE GENOMIC DNA]</scope>
    <source>
        <strain evidence="1">Bat1K_MPI-CBG_1</strain>
    </source>
</reference>
<gene>
    <name evidence="1" type="ORF">HJG60_020874</name>
</gene>
<dbReference type="EMBL" id="JABVXQ010000007">
    <property type="protein sequence ID" value="KAF6101775.1"/>
    <property type="molecule type" value="Genomic_DNA"/>
</dbReference>
<proteinExistence type="predicted"/>
<dbReference type="AlphaFoldDB" id="A0A833ZXH8"/>
<dbReference type="Proteomes" id="UP000664940">
    <property type="component" value="Unassembled WGS sequence"/>
</dbReference>
<protein>
    <submittedName>
        <fullName evidence="1">Zinc finger protein 572</fullName>
    </submittedName>
</protein>
<name>A0A833ZXH8_9CHIR</name>
<sequence>MLTQQCLPSLLTSTVKSSLFTHAHSSPLSLAVRLHRCCTNYCHINTGWTSSGQTSFDVERVLAIALDIRGHVQERNRALVLSAGEPVVRAPPWRFTRGLTQWRNLVNVLIVVSASVRA</sequence>
<organism evidence="1 2">
    <name type="scientific">Phyllostomus discolor</name>
    <name type="common">pale spear-nosed bat</name>
    <dbReference type="NCBI Taxonomy" id="89673"/>
    <lineage>
        <taxon>Eukaryota</taxon>
        <taxon>Metazoa</taxon>
        <taxon>Chordata</taxon>
        <taxon>Craniata</taxon>
        <taxon>Vertebrata</taxon>
        <taxon>Euteleostomi</taxon>
        <taxon>Mammalia</taxon>
        <taxon>Eutheria</taxon>
        <taxon>Laurasiatheria</taxon>
        <taxon>Chiroptera</taxon>
        <taxon>Yangochiroptera</taxon>
        <taxon>Phyllostomidae</taxon>
        <taxon>Phyllostominae</taxon>
        <taxon>Phyllostomus</taxon>
    </lineage>
</organism>
<evidence type="ECO:0000313" key="1">
    <source>
        <dbReference type="EMBL" id="KAF6101775.1"/>
    </source>
</evidence>
<comment type="caution">
    <text evidence="1">The sequence shown here is derived from an EMBL/GenBank/DDBJ whole genome shotgun (WGS) entry which is preliminary data.</text>
</comment>